<keyword evidence="4 6" id="KW-0067">ATP-binding</keyword>
<dbReference type="SMART" id="SM00382">
    <property type="entry name" value="AAA"/>
    <property type="match status" value="1"/>
</dbReference>
<keyword evidence="7" id="KW-1185">Reference proteome</keyword>
<dbReference type="InterPro" id="IPR003593">
    <property type="entry name" value="AAA+_ATPase"/>
</dbReference>
<proteinExistence type="inferred from homology"/>
<dbReference type="GO" id="GO:0016887">
    <property type="term" value="F:ATP hydrolysis activity"/>
    <property type="evidence" value="ECO:0007669"/>
    <property type="project" value="InterPro"/>
</dbReference>
<dbReference type="EMBL" id="JACIEC010000001">
    <property type="protein sequence ID" value="MBB4142018.1"/>
    <property type="molecule type" value="Genomic_DNA"/>
</dbReference>
<dbReference type="PROSITE" id="PS50893">
    <property type="entry name" value="ABC_TRANSPORTER_2"/>
    <property type="match status" value="1"/>
</dbReference>
<dbReference type="GO" id="GO:0005524">
    <property type="term" value="F:ATP binding"/>
    <property type="evidence" value="ECO:0007669"/>
    <property type="project" value="UniProtKB-KW"/>
</dbReference>
<dbReference type="Pfam" id="PF00005">
    <property type="entry name" value="ABC_tran"/>
    <property type="match status" value="1"/>
</dbReference>
<keyword evidence="3" id="KW-0547">Nucleotide-binding</keyword>
<evidence type="ECO:0000256" key="1">
    <source>
        <dbReference type="ARBA" id="ARBA00005417"/>
    </source>
</evidence>
<dbReference type="Proteomes" id="UP000519897">
    <property type="component" value="Unassembled WGS sequence"/>
</dbReference>
<dbReference type="InterPro" id="IPR003439">
    <property type="entry name" value="ABC_transporter-like_ATP-bd"/>
</dbReference>
<dbReference type="SUPFAM" id="SSF52540">
    <property type="entry name" value="P-loop containing nucleoside triphosphate hydrolases"/>
    <property type="match status" value="1"/>
</dbReference>
<evidence type="ECO:0000313" key="7">
    <source>
        <dbReference type="Proteomes" id="UP000519897"/>
    </source>
</evidence>
<dbReference type="InterPro" id="IPR027417">
    <property type="entry name" value="P-loop_NTPase"/>
</dbReference>
<dbReference type="PROSITE" id="PS00211">
    <property type="entry name" value="ABC_TRANSPORTER_1"/>
    <property type="match status" value="1"/>
</dbReference>
<comment type="similarity">
    <text evidence="1">Belongs to the ABC transporter superfamily.</text>
</comment>
<keyword evidence="2" id="KW-0813">Transport</keyword>
<evidence type="ECO:0000256" key="3">
    <source>
        <dbReference type="ARBA" id="ARBA00022741"/>
    </source>
</evidence>
<organism evidence="6 7">
    <name type="scientific">Rhizobium rhizoryzae</name>
    <dbReference type="NCBI Taxonomy" id="451876"/>
    <lineage>
        <taxon>Bacteria</taxon>
        <taxon>Pseudomonadati</taxon>
        <taxon>Pseudomonadota</taxon>
        <taxon>Alphaproteobacteria</taxon>
        <taxon>Hyphomicrobiales</taxon>
        <taxon>Rhizobiaceae</taxon>
        <taxon>Rhizobium/Agrobacterium group</taxon>
        <taxon>Rhizobium</taxon>
    </lineage>
</organism>
<dbReference type="InterPro" id="IPR017871">
    <property type="entry name" value="ABC_transporter-like_CS"/>
</dbReference>
<dbReference type="Gene3D" id="3.40.50.300">
    <property type="entry name" value="P-loop containing nucleotide triphosphate hydrolases"/>
    <property type="match status" value="1"/>
</dbReference>
<protein>
    <submittedName>
        <fullName evidence="6">ABC-2 type transport system ATP-binding protein</fullName>
    </submittedName>
</protein>
<evidence type="ECO:0000313" key="6">
    <source>
        <dbReference type="EMBL" id="MBB4142018.1"/>
    </source>
</evidence>
<evidence type="ECO:0000256" key="4">
    <source>
        <dbReference type="ARBA" id="ARBA00022840"/>
    </source>
</evidence>
<dbReference type="PANTHER" id="PTHR43335:SF4">
    <property type="entry name" value="ABC TRANSPORTER, ATP-BINDING PROTEIN"/>
    <property type="match status" value="1"/>
</dbReference>
<sequence length="277" mass="30154">MDAVSFEVPDAGVYGLLGPNGAGKSTLLRMICGLIQPDKGEIRLFGKPANPHSRKKLGALIDSPTFYPFMTARQFLFLLTDTSGVRADIESVLKRVDLVSASNQRIGSFSLGMRQRLGIASALIAKPRAVILDEPTNGLDPDGMIEMRDLIRHLAQDEGVAVLLSSHLLDEVEKVADRVAILSHGRLAAEGRVSDLLGGGEYLWLDVRPLNPVLAKLGDLAWKEGNGLGVRVPREQVPELVKALVLQGMDLHEVKWIRPNLESFFLAETRHTQAAGV</sequence>
<evidence type="ECO:0000256" key="2">
    <source>
        <dbReference type="ARBA" id="ARBA00022448"/>
    </source>
</evidence>
<dbReference type="PANTHER" id="PTHR43335">
    <property type="entry name" value="ABC TRANSPORTER, ATP-BINDING PROTEIN"/>
    <property type="match status" value="1"/>
</dbReference>
<comment type="caution">
    <text evidence="6">The sequence shown here is derived from an EMBL/GenBank/DDBJ whole genome shotgun (WGS) entry which is preliminary data.</text>
</comment>
<reference evidence="6 7" key="1">
    <citation type="submission" date="2020-08" db="EMBL/GenBank/DDBJ databases">
        <title>Genomic Encyclopedia of Type Strains, Phase IV (KMG-IV): sequencing the most valuable type-strain genomes for metagenomic binning, comparative biology and taxonomic classification.</title>
        <authorList>
            <person name="Goeker M."/>
        </authorList>
    </citation>
    <scope>NUCLEOTIDE SEQUENCE [LARGE SCALE GENOMIC DNA]</scope>
    <source>
        <strain evidence="6 7">DSM 29514</strain>
    </source>
</reference>
<accession>A0A7W6PP23</accession>
<gene>
    <name evidence="6" type="ORF">GGQ72_000517</name>
</gene>
<dbReference type="AlphaFoldDB" id="A0A7W6PP23"/>
<name>A0A7W6PP23_9HYPH</name>
<evidence type="ECO:0000259" key="5">
    <source>
        <dbReference type="PROSITE" id="PS50893"/>
    </source>
</evidence>
<feature type="domain" description="ABC transporter" evidence="5">
    <location>
        <begin position="1"/>
        <end position="209"/>
    </location>
</feature>